<dbReference type="STRING" id="1447883.A0A2B7Y2W0"/>
<dbReference type="EMBL" id="PDNA01000083">
    <property type="protein sequence ID" value="PGH15381.1"/>
    <property type="molecule type" value="Genomic_DNA"/>
</dbReference>
<dbReference type="AlphaFoldDB" id="A0A2B7Y2W0"/>
<organism evidence="1 2">
    <name type="scientific">Polytolypa hystricis (strain UAMH7299)</name>
    <dbReference type="NCBI Taxonomy" id="1447883"/>
    <lineage>
        <taxon>Eukaryota</taxon>
        <taxon>Fungi</taxon>
        <taxon>Dikarya</taxon>
        <taxon>Ascomycota</taxon>
        <taxon>Pezizomycotina</taxon>
        <taxon>Eurotiomycetes</taxon>
        <taxon>Eurotiomycetidae</taxon>
        <taxon>Onygenales</taxon>
        <taxon>Onygenales incertae sedis</taxon>
        <taxon>Polytolypa</taxon>
    </lineage>
</organism>
<name>A0A2B7Y2W0_POLH7</name>
<evidence type="ECO:0000313" key="2">
    <source>
        <dbReference type="Proteomes" id="UP000224634"/>
    </source>
</evidence>
<protein>
    <submittedName>
        <fullName evidence="1">Uncharacterized protein</fullName>
    </submittedName>
</protein>
<dbReference type="InterPro" id="IPR036291">
    <property type="entry name" value="NAD(P)-bd_dom_sf"/>
</dbReference>
<accession>A0A2B7Y2W0</accession>
<reference evidence="1 2" key="1">
    <citation type="submission" date="2017-10" db="EMBL/GenBank/DDBJ databases">
        <title>Comparative genomics in systemic dimorphic fungi from Ajellomycetaceae.</title>
        <authorList>
            <person name="Munoz J.F."/>
            <person name="Mcewen J.G."/>
            <person name="Clay O.K."/>
            <person name="Cuomo C.A."/>
        </authorList>
    </citation>
    <scope>NUCLEOTIDE SEQUENCE [LARGE SCALE GENOMIC DNA]</scope>
    <source>
        <strain evidence="1 2">UAMH7299</strain>
    </source>
</reference>
<comment type="caution">
    <text evidence="1">The sequence shown here is derived from an EMBL/GenBank/DDBJ whole genome shotgun (WGS) entry which is preliminary data.</text>
</comment>
<dbReference type="Gene3D" id="3.40.50.720">
    <property type="entry name" value="NAD(P)-binding Rossmann-like Domain"/>
    <property type="match status" value="1"/>
</dbReference>
<dbReference type="Proteomes" id="UP000224634">
    <property type="component" value="Unassembled WGS sequence"/>
</dbReference>
<dbReference type="SUPFAM" id="SSF51735">
    <property type="entry name" value="NAD(P)-binding Rossmann-fold domains"/>
    <property type="match status" value="1"/>
</dbReference>
<gene>
    <name evidence="1" type="ORF">AJ80_05565</name>
</gene>
<evidence type="ECO:0000313" key="1">
    <source>
        <dbReference type="EMBL" id="PGH15381.1"/>
    </source>
</evidence>
<keyword evidence="2" id="KW-1185">Reference proteome</keyword>
<sequence length="123" mass="13221">MLTKLATVRNPVNESMRYSYLFVTITGSAVTSRFAQAYPGVLLARSPLSFDPLVHDITQSGNSAIGIPTDVSNSSSLDSTMDQIETQFGPDLRVAAASYSPNLLDGNSVPKAFMFLTLLLMVS</sequence>
<dbReference type="OrthoDB" id="5399006at2759"/>
<proteinExistence type="predicted"/>